<evidence type="ECO:0000256" key="3">
    <source>
        <dbReference type="ARBA" id="ARBA00008281"/>
    </source>
</evidence>
<dbReference type="RefSeq" id="WP_338268969.1">
    <property type="nucleotide sequence ID" value="NZ_AP027271.1"/>
</dbReference>
<keyword evidence="9 10" id="KW-0472">Membrane</keyword>
<protein>
    <recommendedName>
        <fullName evidence="10">Flagellar protein FliL</fullName>
    </recommendedName>
</protein>
<comment type="function">
    <text evidence="1 10">Controls the rotational direction of flagella during chemotaxis.</text>
</comment>
<keyword evidence="12" id="KW-0969">Cilium</keyword>
<proteinExistence type="inferred from homology"/>
<evidence type="ECO:0000256" key="10">
    <source>
        <dbReference type="RuleBase" id="RU364125"/>
    </source>
</evidence>
<dbReference type="Pfam" id="PF03748">
    <property type="entry name" value="FliL"/>
    <property type="match status" value="1"/>
</dbReference>
<keyword evidence="4" id="KW-1003">Cell membrane</keyword>
<feature type="chain" id="PRO_5045042824" description="Flagellar protein FliL" evidence="11">
    <location>
        <begin position="30"/>
        <end position="141"/>
    </location>
</feature>
<evidence type="ECO:0000256" key="1">
    <source>
        <dbReference type="ARBA" id="ARBA00002254"/>
    </source>
</evidence>
<feature type="signal peptide" evidence="11">
    <location>
        <begin position="1"/>
        <end position="29"/>
    </location>
</feature>
<dbReference type="Proteomes" id="UP001307608">
    <property type="component" value="Chromosome"/>
</dbReference>
<evidence type="ECO:0000256" key="7">
    <source>
        <dbReference type="ARBA" id="ARBA00022779"/>
    </source>
</evidence>
<keyword evidence="8" id="KW-1133">Transmembrane helix</keyword>
<dbReference type="EMBL" id="AP027271">
    <property type="protein sequence ID" value="BDX04019.1"/>
    <property type="molecule type" value="Genomic_DNA"/>
</dbReference>
<comment type="subcellular location">
    <subcellularLocation>
        <location evidence="10">Cell inner membrane</location>
    </subcellularLocation>
    <subcellularLocation>
        <location evidence="2">Cell membrane</location>
        <topology evidence="2">Single-pass membrane protein</topology>
    </subcellularLocation>
</comment>
<keyword evidence="5 10" id="KW-0145">Chemotaxis</keyword>
<keyword evidence="11" id="KW-0732">Signal</keyword>
<evidence type="ECO:0000313" key="12">
    <source>
        <dbReference type="EMBL" id="BDX04019.1"/>
    </source>
</evidence>
<dbReference type="PANTHER" id="PTHR35091:SF2">
    <property type="entry name" value="FLAGELLAR PROTEIN FLIL"/>
    <property type="match status" value="1"/>
</dbReference>
<evidence type="ECO:0000256" key="4">
    <source>
        <dbReference type="ARBA" id="ARBA00022475"/>
    </source>
</evidence>
<keyword evidence="12" id="KW-0282">Flagellum</keyword>
<organism evidence="12 13">
    <name type="scientific">Marinomonas pontica</name>
    <dbReference type="NCBI Taxonomy" id="264739"/>
    <lineage>
        <taxon>Bacteria</taxon>
        <taxon>Pseudomonadati</taxon>
        <taxon>Pseudomonadota</taxon>
        <taxon>Gammaproteobacteria</taxon>
        <taxon>Oceanospirillales</taxon>
        <taxon>Oceanospirillaceae</taxon>
        <taxon>Marinomonas</taxon>
    </lineage>
</organism>
<evidence type="ECO:0000256" key="11">
    <source>
        <dbReference type="SAM" id="SignalP"/>
    </source>
</evidence>
<dbReference type="InterPro" id="IPR005503">
    <property type="entry name" value="FliL"/>
</dbReference>
<evidence type="ECO:0000256" key="5">
    <source>
        <dbReference type="ARBA" id="ARBA00022500"/>
    </source>
</evidence>
<evidence type="ECO:0000256" key="8">
    <source>
        <dbReference type="ARBA" id="ARBA00022989"/>
    </source>
</evidence>
<evidence type="ECO:0000313" key="13">
    <source>
        <dbReference type="Proteomes" id="UP001307608"/>
    </source>
</evidence>
<keyword evidence="12" id="KW-0966">Cell projection</keyword>
<gene>
    <name evidence="12" type="primary">fliL-1</name>
    <name evidence="12" type="ORF">MACH16_27670</name>
</gene>
<name>A0ABN6WQZ2_9GAMM</name>
<reference evidence="12 13" key="1">
    <citation type="submission" date="2023-01" db="EMBL/GenBank/DDBJ databases">
        <title>Complete genome sequence of Marinomonas pontica strain 200518_36.</title>
        <authorList>
            <person name="Ueki S."/>
            <person name="Gajardo G."/>
            <person name="Maruyama F."/>
        </authorList>
    </citation>
    <scope>NUCLEOTIDE SEQUENCE [LARGE SCALE GENOMIC DNA]</scope>
    <source>
        <strain evidence="12 13">200518_36</strain>
    </source>
</reference>
<keyword evidence="7 10" id="KW-0283">Flagellar rotation</keyword>
<accession>A0ABN6WQZ2</accession>
<evidence type="ECO:0000256" key="2">
    <source>
        <dbReference type="ARBA" id="ARBA00004162"/>
    </source>
</evidence>
<keyword evidence="10" id="KW-0997">Cell inner membrane</keyword>
<evidence type="ECO:0000256" key="6">
    <source>
        <dbReference type="ARBA" id="ARBA00022692"/>
    </source>
</evidence>
<comment type="similarity">
    <text evidence="3 10">Belongs to the FliL family.</text>
</comment>
<dbReference type="PANTHER" id="PTHR35091">
    <property type="entry name" value="FLAGELLAR PROTEIN FLIL"/>
    <property type="match status" value="1"/>
</dbReference>
<keyword evidence="13" id="KW-1185">Reference proteome</keyword>
<evidence type="ECO:0000256" key="9">
    <source>
        <dbReference type="ARBA" id="ARBA00023136"/>
    </source>
</evidence>
<sequence>MSLMMSLSNKIRILALSCAFCATSLNVYAAEEGEAPVPTYIELKPNFVVNHVGDETRLKYIKTSISIRTDMSKKELIEANMPLVRDALVMFLSSRTTEQVTGAIAREKTREEAAVAVNTALKEETGAEPVKDILFASFVTQ</sequence>
<keyword evidence="6" id="KW-0812">Transmembrane</keyword>